<dbReference type="PROSITE" id="PS51318">
    <property type="entry name" value="TAT"/>
    <property type="match status" value="1"/>
</dbReference>
<accession>A0ABS5I330</accession>
<dbReference type="Pfam" id="PF01880">
    <property type="entry name" value="Desulfoferrodox"/>
    <property type="match status" value="1"/>
</dbReference>
<feature type="signal peptide" evidence="1">
    <location>
        <begin position="1"/>
        <end position="28"/>
    </location>
</feature>
<comment type="caution">
    <text evidence="3">The sequence shown here is derived from an EMBL/GenBank/DDBJ whole genome shotgun (WGS) entry which is preliminary data.</text>
</comment>
<dbReference type="InterPro" id="IPR036073">
    <property type="entry name" value="Desulfoferrodoxin_Fe-bd_dom_sf"/>
</dbReference>
<feature type="chain" id="PRO_5045206125" evidence="1">
    <location>
        <begin position="29"/>
        <end position="136"/>
    </location>
</feature>
<dbReference type="EMBL" id="JAAIKR010000009">
    <property type="protein sequence ID" value="MBR9728442.1"/>
    <property type="molecule type" value="Genomic_DNA"/>
</dbReference>
<evidence type="ECO:0000256" key="1">
    <source>
        <dbReference type="SAM" id="SignalP"/>
    </source>
</evidence>
<dbReference type="RefSeq" id="WP_153664933.1">
    <property type="nucleotide sequence ID" value="NZ_JAAIKR010000009.1"/>
</dbReference>
<reference evidence="3 4" key="1">
    <citation type="submission" date="2020-02" db="EMBL/GenBank/DDBJ databases">
        <title>Shewanella WXL01 sp. nov., a marine bacterium isolated from green algae in Luhuitou Fringing Reef (Northern South China Sea).</title>
        <authorList>
            <person name="Wang X."/>
        </authorList>
    </citation>
    <scope>NUCLEOTIDE SEQUENCE [LARGE SCALE GENOMIC DNA]</scope>
    <source>
        <strain evidence="3 4">MCCC 1A01895</strain>
    </source>
</reference>
<protein>
    <submittedName>
        <fullName evidence="3">Desulfoferrodoxin</fullName>
    </submittedName>
</protein>
<dbReference type="InterPro" id="IPR002742">
    <property type="entry name" value="Desulfoferrodoxin_Fe-bd_dom"/>
</dbReference>
<dbReference type="SUPFAM" id="SSF49367">
    <property type="entry name" value="Superoxide reductase-like"/>
    <property type="match status" value="1"/>
</dbReference>
<name>A0ABS5I330_9GAMM</name>
<sequence>MQNRRHFLKSSLFVSGGAALAISTPSLAATNSLPNGIVYSTEKTGKWAGKEKGHVPTITVKGNQVTVQTFHPMSAEHYIVKHTLVTEDGEVLGEHLFASTDKAAISTYTVETKNKTLFATSFCNQHDFWVSKATKI</sequence>
<dbReference type="Gene3D" id="2.60.40.730">
    <property type="entry name" value="SOR catalytic domain"/>
    <property type="match status" value="1"/>
</dbReference>
<evidence type="ECO:0000259" key="2">
    <source>
        <dbReference type="Pfam" id="PF01880"/>
    </source>
</evidence>
<feature type="domain" description="Desulfoferrodoxin ferrous iron-binding" evidence="2">
    <location>
        <begin position="50"/>
        <end position="131"/>
    </location>
</feature>
<proteinExistence type="predicted"/>
<gene>
    <name evidence="3" type="ORF">G3R48_10700</name>
</gene>
<organism evidence="3 4">
    <name type="scientific">Shewanella intestini</name>
    <dbReference type="NCBI Taxonomy" id="2017544"/>
    <lineage>
        <taxon>Bacteria</taxon>
        <taxon>Pseudomonadati</taxon>
        <taxon>Pseudomonadota</taxon>
        <taxon>Gammaproteobacteria</taxon>
        <taxon>Alteromonadales</taxon>
        <taxon>Shewanellaceae</taxon>
        <taxon>Shewanella</taxon>
    </lineage>
</organism>
<dbReference type="InterPro" id="IPR006311">
    <property type="entry name" value="TAT_signal"/>
</dbReference>
<keyword evidence="4" id="KW-1185">Reference proteome</keyword>
<evidence type="ECO:0000313" key="4">
    <source>
        <dbReference type="Proteomes" id="UP000811844"/>
    </source>
</evidence>
<evidence type="ECO:0000313" key="3">
    <source>
        <dbReference type="EMBL" id="MBR9728442.1"/>
    </source>
</evidence>
<dbReference type="Proteomes" id="UP000811844">
    <property type="component" value="Unassembled WGS sequence"/>
</dbReference>
<keyword evidence="1" id="KW-0732">Signal</keyword>